<keyword evidence="2 4" id="KW-0808">Transferase</keyword>
<sequence>MASDKALSWVFAEEFVEENELLAQAREAATDLGADPVSTGVGAALRLLAATCGAKAVLEIGTGAGVSGLWLLQGMSPDGVLTTIDQEVEFHKHARRAFAAAGIASQRTRLIAGRALDVLPRMAARGYDMMVIDAPNAEIPDYLDHALRVLRPGGLIVIVHALWHDQVADPAQRDEQTVMMREIAKVLGSSEEFIPAMLPVGDGLLAAVKRR</sequence>
<dbReference type="InterPro" id="IPR002935">
    <property type="entry name" value="SAM_O-MeTrfase"/>
</dbReference>
<dbReference type="GO" id="GO:0008171">
    <property type="term" value="F:O-methyltransferase activity"/>
    <property type="evidence" value="ECO:0007669"/>
    <property type="project" value="InterPro"/>
</dbReference>
<dbReference type="EC" id="2.1.1.-" evidence="4"/>
<organism evidence="4">
    <name type="scientific">Schaalia odontolytica</name>
    <dbReference type="NCBI Taxonomy" id="1660"/>
    <lineage>
        <taxon>Bacteria</taxon>
        <taxon>Bacillati</taxon>
        <taxon>Actinomycetota</taxon>
        <taxon>Actinomycetes</taxon>
        <taxon>Actinomycetales</taxon>
        <taxon>Actinomycetaceae</taxon>
        <taxon>Schaalia</taxon>
    </lineage>
</organism>
<dbReference type="PROSITE" id="PS51682">
    <property type="entry name" value="SAM_OMT_I"/>
    <property type="match status" value="1"/>
</dbReference>
<dbReference type="GO" id="GO:0032259">
    <property type="term" value="P:methylation"/>
    <property type="evidence" value="ECO:0007669"/>
    <property type="project" value="UniProtKB-KW"/>
</dbReference>
<evidence type="ECO:0000256" key="2">
    <source>
        <dbReference type="ARBA" id="ARBA00022679"/>
    </source>
</evidence>
<dbReference type="Pfam" id="PF01596">
    <property type="entry name" value="Methyltransf_3"/>
    <property type="match status" value="1"/>
</dbReference>
<proteinExistence type="predicted"/>
<evidence type="ECO:0000256" key="3">
    <source>
        <dbReference type="ARBA" id="ARBA00022691"/>
    </source>
</evidence>
<dbReference type="SUPFAM" id="SSF53335">
    <property type="entry name" value="S-adenosyl-L-methionine-dependent methyltransferases"/>
    <property type="match status" value="1"/>
</dbReference>
<dbReference type="PANTHER" id="PTHR10509:SF85">
    <property type="entry name" value="O-METHYLTRANSFERASE RV1220C-RELATED"/>
    <property type="match status" value="1"/>
</dbReference>
<dbReference type="AlphaFoldDB" id="A0A6N2QYU5"/>
<dbReference type="InterPro" id="IPR050362">
    <property type="entry name" value="Cation-dep_OMT"/>
</dbReference>
<dbReference type="PANTHER" id="PTHR10509">
    <property type="entry name" value="O-METHYLTRANSFERASE-RELATED"/>
    <property type="match status" value="1"/>
</dbReference>
<protein>
    <submittedName>
        <fullName evidence="4">O-methyltransferase/MSMEI_4947</fullName>
        <ecNumber evidence="4">2.1.1.-</ecNumber>
    </submittedName>
</protein>
<reference evidence="4" key="1">
    <citation type="submission" date="2019-11" db="EMBL/GenBank/DDBJ databases">
        <authorList>
            <person name="Feng L."/>
        </authorList>
    </citation>
    <scope>NUCLEOTIDE SEQUENCE</scope>
    <source>
        <strain evidence="4">AodontolyticusLFYP35</strain>
    </source>
</reference>
<keyword evidence="1 4" id="KW-0489">Methyltransferase</keyword>
<dbReference type="EMBL" id="CACRSM010000001">
    <property type="protein sequence ID" value="VYS73762.1"/>
    <property type="molecule type" value="Genomic_DNA"/>
</dbReference>
<evidence type="ECO:0000313" key="4">
    <source>
        <dbReference type="EMBL" id="VYS73762.1"/>
    </source>
</evidence>
<evidence type="ECO:0000256" key="1">
    <source>
        <dbReference type="ARBA" id="ARBA00022603"/>
    </source>
</evidence>
<dbReference type="Gene3D" id="3.40.50.150">
    <property type="entry name" value="Vaccinia Virus protein VP39"/>
    <property type="match status" value="1"/>
</dbReference>
<name>A0A6N2QYU5_9ACTO</name>
<keyword evidence="3" id="KW-0949">S-adenosyl-L-methionine</keyword>
<dbReference type="GO" id="GO:0008757">
    <property type="term" value="F:S-adenosylmethionine-dependent methyltransferase activity"/>
    <property type="evidence" value="ECO:0007669"/>
    <property type="project" value="TreeGrafter"/>
</dbReference>
<dbReference type="CDD" id="cd02440">
    <property type="entry name" value="AdoMet_MTases"/>
    <property type="match status" value="1"/>
</dbReference>
<dbReference type="InterPro" id="IPR029063">
    <property type="entry name" value="SAM-dependent_MTases_sf"/>
</dbReference>
<gene>
    <name evidence="4" type="ORF">AOLFYP35_00101</name>
</gene>
<accession>A0A6N2QYU5</accession>